<accession>A0A252EEG0</accession>
<keyword evidence="1" id="KW-1133">Transmembrane helix</keyword>
<keyword evidence="1" id="KW-0472">Membrane</keyword>
<dbReference type="AlphaFoldDB" id="A0A252EEG0"/>
<dbReference type="RefSeq" id="WP_086898571.1">
    <property type="nucleotide sequence ID" value="NZ_JAIMFS010000004.1"/>
</dbReference>
<sequence>MGDVAVSSHADFITRPEFSERMNALTGDVRRVEADVVEIRTHQTAQQTTLNQILATVQKQGSIKAAFIAGGSGIGGGIAGALLHWLSQ</sequence>
<reference evidence="2 3" key="1">
    <citation type="submission" date="2014-06" db="EMBL/GenBank/DDBJ databases">
        <authorList>
            <person name="Ju J."/>
            <person name="Zhang J."/>
        </authorList>
    </citation>
    <scope>NUCLEOTIDE SEQUENCE [LARGE SCALE GENOMIC DNA]</scope>
    <source>
        <strain evidence="2">DmL_050</strain>
    </source>
</reference>
<protein>
    <submittedName>
        <fullName evidence="2">Uncharacterized protein</fullName>
    </submittedName>
</protein>
<proteinExistence type="predicted"/>
<evidence type="ECO:0000256" key="1">
    <source>
        <dbReference type="SAM" id="Phobius"/>
    </source>
</evidence>
<name>A0A252EEG0_9PROT</name>
<evidence type="ECO:0000313" key="2">
    <source>
        <dbReference type="EMBL" id="OUL64868.1"/>
    </source>
</evidence>
<dbReference type="EMBL" id="JOOZ01000108">
    <property type="protein sequence ID" value="OUL64868.1"/>
    <property type="molecule type" value="Genomic_DNA"/>
</dbReference>
<feature type="transmembrane region" description="Helical" evidence="1">
    <location>
        <begin position="65"/>
        <end position="86"/>
    </location>
</feature>
<organism evidence="2 3">
    <name type="scientific">Acetobacter senegalensis</name>
    <dbReference type="NCBI Taxonomy" id="446692"/>
    <lineage>
        <taxon>Bacteria</taxon>
        <taxon>Pseudomonadati</taxon>
        <taxon>Pseudomonadota</taxon>
        <taxon>Alphaproteobacteria</taxon>
        <taxon>Acetobacterales</taxon>
        <taxon>Acetobacteraceae</taxon>
        <taxon>Acetobacter</taxon>
    </lineage>
</organism>
<gene>
    <name evidence="2" type="ORF">HK16_01095</name>
</gene>
<comment type="caution">
    <text evidence="2">The sequence shown here is derived from an EMBL/GenBank/DDBJ whole genome shotgun (WGS) entry which is preliminary data.</text>
</comment>
<keyword evidence="1" id="KW-0812">Transmembrane</keyword>
<dbReference type="Proteomes" id="UP000195072">
    <property type="component" value="Unassembled WGS sequence"/>
</dbReference>
<evidence type="ECO:0000313" key="3">
    <source>
        <dbReference type="Proteomes" id="UP000195072"/>
    </source>
</evidence>